<keyword evidence="11" id="KW-1185">Reference proteome</keyword>
<evidence type="ECO:0000256" key="7">
    <source>
        <dbReference type="ARBA" id="ARBA00023128"/>
    </source>
</evidence>
<dbReference type="Gene3D" id="1.10.1090.10">
    <property type="entry name" value="Cytochrome b-c1 complex subunit 7"/>
    <property type="match status" value="1"/>
</dbReference>
<evidence type="ECO:0000256" key="8">
    <source>
        <dbReference type="ARBA" id="ARBA00023136"/>
    </source>
</evidence>
<dbReference type="Pfam" id="PF02271">
    <property type="entry name" value="UCR_14kD"/>
    <property type="match status" value="1"/>
</dbReference>
<proteinExistence type="inferred from homology"/>
<evidence type="ECO:0000313" key="10">
    <source>
        <dbReference type="EMBL" id="KEY72053.1"/>
    </source>
</evidence>
<keyword evidence="8 9" id="KW-0472">Membrane</keyword>
<dbReference type="EMBL" id="KL648097">
    <property type="protein sequence ID" value="KEY72053.1"/>
    <property type="molecule type" value="Genomic_DNA"/>
</dbReference>
<dbReference type="FunFam" id="1.10.1090.10:FF:000001">
    <property type="entry name" value="Cytochrome b-c1 complex subunit 7"/>
    <property type="match status" value="1"/>
</dbReference>
<comment type="function">
    <text evidence="9">Component of the ubiquinol-cytochrome c oxidoreductase, a multisubunit transmembrane complex that is part of the mitochondrial electron transport chain which drives oxidative phosphorylation.</text>
</comment>
<dbReference type="PANTHER" id="PTHR12022:SF0">
    <property type="entry name" value="CYTOCHROME B-C1 COMPLEX SUBUNIT 7"/>
    <property type="match status" value="1"/>
</dbReference>
<reference evidence="10 11" key="1">
    <citation type="journal article" date="2014" name="BMC Genomics">
        <title>Comparative genome sequencing reveals chemotype-specific gene clusters in the toxigenic black mold Stachybotrys.</title>
        <authorList>
            <person name="Semeiks J."/>
            <person name="Borek D."/>
            <person name="Otwinowski Z."/>
            <person name="Grishin N.V."/>
        </authorList>
    </citation>
    <scope>NUCLEOTIDE SEQUENCE [LARGE SCALE GENOMIC DNA]</scope>
    <source>
        <strain evidence="11">CBS 109288 / IBT 7711</strain>
    </source>
</reference>
<name>A0A084B3C4_STACB</name>
<dbReference type="AlphaFoldDB" id="A0A084B3C4"/>
<dbReference type="GO" id="GO:0045275">
    <property type="term" value="C:respiratory chain complex III"/>
    <property type="evidence" value="ECO:0007669"/>
    <property type="project" value="InterPro"/>
</dbReference>
<keyword evidence="5 9" id="KW-0999">Mitochondrion inner membrane</keyword>
<keyword evidence="7 9" id="KW-0496">Mitochondrion</keyword>
<evidence type="ECO:0000256" key="6">
    <source>
        <dbReference type="ARBA" id="ARBA00022982"/>
    </source>
</evidence>
<accession>A0A084B3C4</accession>
<organism evidence="10 11">
    <name type="scientific">Stachybotrys chartarum (strain CBS 109288 / IBT 7711)</name>
    <name type="common">Toxic black mold</name>
    <name type="synonym">Stilbospora chartarum</name>
    <dbReference type="NCBI Taxonomy" id="1280523"/>
    <lineage>
        <taxon>Eukaryota</taxon>
        <taxon>Fungi</taxon>
        <taxon>Dikarya</taxon>
        <taxon>Ascomycota</taxon>
        <taxon>Pezizomycotina</taxon>
        <taxon>Sordariomycetes</taxon>
        <taxon>Hypocreomycetidae</taxon>
        <taxon>Hypocreales</taxon>
        <taxon>Stachybotryaceae</taxon>
        <taxon>Stachybotrys</taxon>
    </lineage>
</organism>
<dbReference type="OrthoDB" id="425749at2759"/>
<sequence>MPVSLAPFVLRRPWLVKALTPIANWYTGAAGYRQVGLRYDDLLEEEREATQIALKRLSPKEAYERIYRIRRAQQCSYQHKILPRDQWTKPEDDIRYLKPILEQVEAELIEKDALDSMTVIKKH</sequence>
<evidence type="ECO:0000313" key="11">
    <source>
        <dbReference type="Proteomes" id="UP000028045"/>
    </source>
</evidence>
<keyword evidence="4 9" id="KW-0679">Respiratory chain</keyword>
<evidence type="ECO:0000256" key="1">
    <source>
        <dbReference type="ARBA" id="ARBA00004443"/>
    </source>
</evidence>
<comment type="similarity">
    <text evidence="2 9">Belongs to the UQCRB/QCR7 family.</text>
</comment>
<evidence type="ECO:0000256" key="9">
    <source>
        <dbReference type="PIRNR" id="PIRNR000022"/>
    </source>
</evidence>
<dbReference type="PANTHER" id="PTHR12022">
    <property type="entry name" value="UBIQUINOL-CYTOCHROME C REDUCTASE COMPLEX 14 KD PROTEIN"/>
    <property type="match status" value="1"/>
</dbReference>
<dbReference type="SUPFAM" id="SSF81524">
    <property type="entry name" value="14 kDa protein of cytochrome bc1 complex (Ubiquinol-cytochrome c reductase)"/>
    <property type="match status" value="1"/>
</dbReference>
<dbReference type="GO" id="GO:0006122">
    <property type="term" value="P:mitochondrial electron transport, ubiquinol to cytochrome c"/>
    <property type="evidence" value="ECO:0007669"/>
    <property type="project" value="InterPro"/>
</dbReference>
<dbReference type="InterPro" id="IPR003197">
    <property type="entry name" value="QCR7"/>
</dbReference>
<dbReference type="HOGENOM" id="CLU_115154_1_0_1"/>
<dbReference type="Proteomes" id="UP000028045">
    <property type="component" value="Unassembled WGS sequence"/>
</dbReference>
<keyword evidence="6 9" id="KW-0249">Electron transport</keyword>
<keyword evidence="3 9" id="KW-0813">Transport</keyword>
<protein>
    <recommendedName>
        <fullName evidence="9">Cytochrome b-c1 complex subunit 7</fullName>
    </recommendedName>
</protein>
<dbReference type="GO" id="GO:0005743">
    <property type="term" value="C:mitochondrial inner membrane"/>
    <property type="evidence" value="ECO:0007669"/>
    <property type="project" value="UniProtKB-SubCell"/>
</dbReference>
<comment type="subcellular location">
    <subcellularLocation>
        <location evidence="1">Mitochondrion inner membrane</location>
        <topology evidence="1">Peripheral membrane protein</topology>
        <orientation evidence="1">Matrix side</orientation>
    </subcellularLocation>
</comment>
<evidence type="ECO:0000256" key="3">
    <source>
        <dbReference type="ARBA" id="ARBA00022448"/>
    </source>
</evidence>
<evidence type="ECO:0000256" key="4">
    <source>
        <dbReference type="ARBA" id="ARBA00022660"/>
    </source>
</evidence>
<evidence type="ECO:0000256" key="5">
    <source>
        <dbReference type="ARBA" id="ARBA00022792"/>
    </source>
</evidence>
<dbReference type="PIRSF" id="PIRSF000022">
    <property type="entry name" value="Bc1_14K"/>
    <property type="match status" value="1"/>
</dbReference>
<dbReference type="InterPro" id="IPR036544">
    <property type="entry name" value="QCR7_sf"/>
</dbReference>
<gene>
    <name evidence="10" type="ORF">S7711_00070</name>
</gene>
<evidence type="ECO:0000256" key="2">
    <source>
        <dbReference type="ARBA" id="ARBA00008554"/>
    </source>
</evidence>